<protein>
    <submittedName>
        <fullName evidence="2">Rho termination factor</fullName>
    </submittedName>
</protein>
<organism evidence="2 3">
    <name type="scientific">Belliella marina</name>
    <dbReference type="NCBI Taxonomy" id="1644146"/>
    <lineage>
        <taxon>Bacteria</taxon>
        <taxon>Pseudomonadati</taxon>
        <taxon>Bacteroidota</taxon>
        <taxon>Cytophagia</taxon>
        <taxon>Cytophagales</taxon>
        <taxon>Cyclobacteriaceae</taxon>
        <taxon>Belliella</taxon>
    </lineage>
</organism>
<accession>A0ABW4VTV4</accession>
<sequence>MVKRTDNRIKNKDQYEALRDKGYSKSKSARIANTPVDEMDEGMGVKYESRTKNELYQKAKQVGIKGRSKMNKKKLINALRYN</sequence>
<dbReference type="InterPro" id="IPR055642">
    <property type="entry name" value="DUF7218"/>
</dbReference>
<dbReference type="Proteomes" id="UP001597361">
    <property type="component" value="Unassembled WGS sequence"/>
</dbReference>
<proteinExistence type="predicted"/>
<evidence type="ECO:0000313" key="3">
    <source>
        <dbReference type="Proteomes" id="UP001597361"/>
    </source>
</evidence>
<reference evidence="3" key="1">
    <citation type="journal article" date="2019" name="Int. J. Syst. Evol. Microbiol.">
        <title>The Global Catalogue of Microorganisms (GCM) 10K type strain sequencing project: providing services to taxonomists for standard genome sequencing and annotation.</title>
        <authorList>
            <consortium name="The Broad Institute Genomics Platform"/>
            <consortium name="The Broad Institute Genome Sequencing Center for Infectious Disease"/>
            <person name="Wu L."/>
            <person name="Ma J."/>
        </authorList>
    </citation>
    <scope>NUCLEOTIDE SEQUENCE [LARGE SCALE GENOMIC DNA]</scope>
    <source>
        <strain evidence="3">CGMCC 1.15180</strain>
    </source>
</reference>
<gene>
    <name evidence="2" type="ORF">ACFSKL_15890</name>
</gene>
<dbReference type="EMBL" id="JBHUHR010000039">
    <property type="protein sequence ID" value="MFD2036285.1"/>
    <property type="molecule type" value="Genomic_DNA"/>
</dbReference>
<comment type="caution">
    <text evidence="2">The sequence shown here is derived from an EMBL/GenBank/DDBJ whole genome shotgun (WGS) entry which is preliminary data.</text>
</comment>
<dbReference type="Pfam" id="PF23855">
    <property type="entry name" value="DUF7218"/>
    <property type="match status" value="1"/>
</dbReference>
<dbReference type="RefSeq" id="WP_376887313.1">
    <property type="nucleotide sequence ID" value="NZ_JBHUHR010000039.1"/>
</dbReference>
<evidence type="ECO:0000313" key="2">
    <source>
        <dbReference type="EMBL" id="MFD2036285.1"/>
    </source>
</evidence>
<dbReference type="Gene3D" id="1.10.720.10">
    <property type="match status" value="1"/>
</dbReference>
<keyword evidence="3" id="KW-1185">Reference proteome</keyword>
<feature type="region of interest" description="Disordered" evidence="1">
    <location>
        <begin position="1"/>
        <end position="37"/>
    </location>
</feature>
<evidence type="ECO:0000256" key="1">
    <source>
        <dbReference type="SAM" id="MobiDB-lite"/>
    </source>
</evidence>
<name>A0ABW4VTV4_9BACT</name>
<feature type="compositionally biased region" description="Basic and acidic residues" evidence="1">
    <location>
        <begin position="1"/>
        <end position="23"/>
    </location>
</feature>